<evidence type="ECO:0000313" key="4">
    <source>
        <dbReference type="EMBL" id="GGD04527.1"/>
    </source>
</evidence>
<dbReference type="SUPFAM" id="SSF48403">
    <property type="entry name" value="Ankyrin repeat"/>
    <property type="match status" value="1"/>
</dbReference>
<proteinExistence type="predicted"/>
<dbReference type="InterPro" id="IPR002110">
    <property type="entry name" value="Ankyrin_rpt"/>
</dbReference>
<gene>
    <name evidence="4" type="ORF">GCM10007418_24510</name>
</gene>
<name>A0ABQ1PVB3_9GAMM</name>
<evidence type="ECO:0000256" key="3">
    <source>
        <dbReference type="PROSITE-ProRule" id="PRU00023"/>
    </source>
</evidence>
<accession>A0ABQ1PVB3</accession>
<dbReference type="PROSITE" id="PS50088">
    <property type="entry name" value="ANK_REPEAT"/>
    <property type="match status" value="1"/>
</dbReference>
<dbReference type="Proteomes" id="UP000638188">
    <property type="component" value="Unassembled WGS sequence"/>
</dbReference>
<keyword evidence="5" id="KW-1185">Reference proteome</keyword>
<keyword evidence="1" id="KW-0677">Repeat</keyword>
<dbReference type="InterPro" id="IPR050776">
    <property type="entry name" value="Ank_Repeat/CDKN_Inhibitor"/>
</dbReference>
<organism evidence="4 5">
    <name type="scientific">Halopseudomonas salina</name>
    <dbReference type="NCBI Taxonomy" id="1323744"/>
    <lineage>
        <taxon>Bacteria</taxon>
        <taxon>Pseudomonadati</taxon>
        <taxon>Pseudomonadota</taxon>
        <taxon>Gammaproteobacteria</taxon>
        <taxon>Pseudomonadales</taxon>
        <taxon>Pseudomonadaceae</taxon>
        <taxon>Halopseudomonas</taxon>
    </lineage>
</organism>
<dbReference type="SMART" id="SM00248">
    <property type="entry name" value="ANK"/>
    <property type="match status" value="3"/>
</dbReference>
<dbReference type="InterPro" id="IPR036770">
    <property type="entry name" value="Ankyrin_rpt-contain_sf"/>
</dbReference>
<reference evidence="5" key="1">
    <citation type="journal article" date="2019" name="Int. J. Syst. Evol. Microbiol.">
        <title>The Global Catalogue of Microorganisms (GCM) 10K type strain sequencing project: providing services to taxonomists for standard genome sequencing and annotation.</title>
        <authorList>
            <consortium name="The Broad Institute Genomics Platform"/>
            <consortium name="The Broad Institute Genome Sequencing Center for Infectious Disease"/>
            <person name="Wu L."/>
            <person name="Ma J."/>
        </authorList>
    </citation>
    <scope>NUCLEOTIDE SEQUENCE [LARGE SCALE GENOMIC DNA]</scope>
    <source>
        <strain evidence="5">CGMCC 1.12482</strain>
    </source>
</reference>
<dbReference type="Gene3D" id="1.25.40.20">
    <property type="entry name" value="Ankyrin repeat-containing domain"/>
    <property type="match status" value="1"/>
</dbReference>
<sequence length="236" mass="25771">MTAKDVFEDASLRRIAEAACRGDAETVNLYASSGVNPNGSGLEGLTPLAWAVSCDSVEGVQALLKVGADPNQAIGDEFSSVVYIAAGRSDPGPLKALLEAGAEANVFDLKSERTGLTQALSRGIEADDWRHWELLLEKADINRPMDKFGGTIATYAASFNQFERVVQLLEKGYSYRLRQLGRYVEVSEGRGEPFATWQKKAIQILNNRGVVFPVGPIAPELLSEVELQRLPPRYQE</sequence>
<feature type="repeat" description="ANK" evidence="3">
    <location>
        <begin position="43"/>
        <end position="71"/>
    </location>
</feature>
<evidence type="ECO:0000256" key="2">
    <source>
        <dbReference type="ARBA" id="ARBA00023043"/>
    </source>
</evidence>
<evidence type="ECO:0000256" key="1">
    <source>
        <dbReference type="ARBA" id="ARBA00022737"/>
    </source>
</evidence>
<dbReference type="PROSITE" id="PS50297">
    <property type="entry name" value="ANK_REP_REGION"/>
    <property type="match status" value="1"/>
</dbReference>
<dbReference type="EMBL" id="BMFF01000004">
    <property type="protein sequence ID" value="GGD04527.1"/>
    <property type="molecule type" value="Genomic_DNA"/>
</dbReference>
<keyword evidence="2 3" id="KW-0040">ANK repeat</keyword>
<comment type="caution">
    <text evidence="4">The sequence shown here is derived from an EMBL/GenBank/DDBJ whole genome shotgun (WGS) entry which is preliminary data.</text>
</comment>
<evidence type="ECO:0000313" key="5">
    <source>
        <dbReference type="Proteomes" id="UP000638188"/>
    </source>
</evidence>
<protein>
    <recommendedName>
        <fullName evidence="6">Ankyrin repeat domain-containing protein</fullName>
    </recommendedName>
</protein>
<evidence type="ECO:0008006" key="6">
    <source>
        <dbReference type="Google" id="ProtNLM"/>
    </source>
</evidence>
<dbReference type="Pfam" id="PF00023">
    <property type="entry name" value="Ank"/>
    <property type="match status" value="1"/>
</dbReference>
<dbReference type="PANTHER" id="PTHR24201">
    <property type="entry name" value="ANK_REP_REGION DOMAIN-CONTAINING PROTEIN"/>
    <property type="match status" value="1"/>
</dbReference>